<dbReference type="OrthoDB" id="10261408at2759"/>
<comment type="caution">
    <text evidence="2">The sequence shown here is derived from an EMBL/GenBank/DDBJ whole genome shotgun (WGS) entry which is preliminary data.</text>
</comment>
<evidence type="ECO:0000256" key="1">
    <source>
        <dbReference type="SAM" id="MobiDB-lite"/>
    </source>
</evidence>
<name>A0A2G8LML7_STIJA</name>
<evidence type="ECO:0000313" key="2">
    <source>
        <dbReference type="EMBL" id="PIK61501.1"/>
    </source>
</evidence>
<dbReference type="EMBL" id="MRZV01000030">
    <property type="protein sequence ID" value="PIK61501.1"/>
    <property type="molecule type" value="Genomic_DNA"/>
</dbReference>
<protein>
    <recommendedName>
        <fullName evidence="4">BEN domain-containing protein</fullName>
    </recommendedName>
</protein>
<dbReference type="AlphaFoldDB" id="A0A2G8LML7"/>
<reference evidence="2 3" key="1">
    <citation type="journal article" date="2017" name="PLoS Biol.">
        <title>The sea cucumber genome provides insights into morphological evolution and visceral regeneration.</title>
        <authorList>
            <person name="Zhang X."/>
            <person name="Sun L."/>
            <person name="Yuan J."/>
            <person name="Sun Y."/>
            <person name="Gao Y."/>
            <person name="Zhang L."/>
            <person name="Li S."/>
            <person name="Dai H."/>
            <person name="Hamel J.F."/>
            <person name="Liu C."/>
            <person name="Yu Y."/>
            <person name="Liu S."/>
            <person name="Lin W."/>
            <person name="Guo K."/>
            <person name="Jin S."/>
            <person name="Xu P."/>
            <person name="Storey K.B."/>
            <person name="Huan P."/>
            <person name="Zhang T."/>
            <person name="Zhou Y."/>
            <person name="Zhang J."/>
            <person name="Lin C."/>
            <person name="Li X."/>
            <person name="Xing L."/>
            <person name="Huo D."/>
            <person name="Sun M."/>
            <person name="Wang L."/>
            <person name="Mercier A."/>
            <person name="Li F."/>
            <person name="Yang H."/>
            <person name="Xiang J."/>
        </authorList>
    </citation>
    <scope>NUCLEOTIDE SEQUENCE [LARGE SCALE GENOMIC DNA]</scope>
    <source>
        <strain evidence="2">Shaxun</strain>
        <tissue evidence="2">Muscle</tissue>
    </source>
</reference>
<evidence type="ECO:0008006" key="4">
    <source>
        <dbReference type="Google" id="ProtNLM"/>
    </source>
</evidence>
<evidence type="ECO:0000313" key="3">
    <source>
        <dbReference type="Proteomes" id="UP000230750"/>
    </source>
</evidence>
<sequence>MDDGSSESDLENLALIEENFKLIQQNNELTAQCNSLRLENENLKLEFFENKKTLEAATSTQAVQTVQLEGSGICVTPRKVKFMRELATFVESSLHVSPCQLSSSSPSSCGASYSTPSMPDHESLFVPSLPSPVVSGHSSSQTSDTSDLPTHETMERSDLVELVKGTGVYITVQKRTCVILKGKKGPTFMLRKLLGVLFSPEELRNGCAVGGRKTAVNKLPDGSRSIPLDSKKLDAAKGLVKG</sequence>
<feature type="region of interest" description="Disordered" evidence="1">
    <location>
        <begin position="128"/>
        <end position="154"/>
    </location>
</feature>
<feature type="compositionally biased region" description="Low complexity" evidence="1">
    <location>
        <begin position="128"/>
        <end position="148"/>
    </location>
</feature>
<accession>A0A2G8LML7</accession>
<proteinExistence type="predicted"/>
<organism evidence="2 3">
    <name type="scientific">Stichopus japonicus</name>
    <name type="common">Sea cucumber</name>
    <dbReference type="NCBI Taxonomy" id="307972"/>
    <lineage>
        <taxon>Eukaryota</taxon>
        <taxon>Metazoa</taxon>
        <taxon>Echinodermata</taxon>
        <taxon>Eleutherozoa</taxon>
        <taxon>Echinozoa</taxon>
        <taxon>Holothuroidea</taxon>
        <taxon>Aspidochirotacea</taxon>
        <taxon>Aspidochirotida</taxon>
        <taxon>Stichopodidae</taxon>
        <taxon>Apostichopus</taxon>
    </lineage>
</organism>
<keyword evidence="3" id="KW-1185">Reference proteome</keyword>
<gene>
    <name evidence="2" type="ORF">BSL78_01514</name>
</gene>
<dbReference type="Proteomes" id="UP000230750">
    <property type="component" value="Unassembled WGS sequence"/>
</dbReference>